<dbReference type="EMBL" id="JAAAHW010000399">
    <property type="protein sequence ID" value="KAG0002888.1"/>
    <property type="molecule type" value="Genomic_DNA"/>
</dbReference>
<comment type="caution">
    <text evidence="2">The sequence shown here is derived from an EMBL/GenBank/DDBJ whole genome shotgun (WGS) entry which is preliminary data.</text>
</comment>
<reference evidence="2" key="1">
    <citation type="journal article" date="2020" name="Fungal Divers.">
        <title>Resolving the Mortierellaceae phylogeny through synthesis of multi-gene phylogenetics and phylogenomics.</title>
        <authorList>
            <person name="Vandepol N."/>
            <person name="Liber J."/>
            <person name="Desiro A."/>
            <person name="Na H."/>
            <person name="Kennedy M."/>
            <person name="Barry K."/>
            <person name="Grigoriev I.V."/>
            <person name="Miller A.N."/>
            <person name="O'Donnell K."/>
            <person name="Stajich J.E."/>
            <person name="Bonito G."/>
        </authorList>
    </citation>
    <scope>NUCLEOTIDE SEQUENCE</scope>
    <source>
        <strain evidence="2">MES-2147</strain>
    </source>
</reference>
<evidence type="ECO:0000259" key="1">
    <source>
        <dbReference type="Pfam" id="PF03732"/>
    </source>
</evidence>
<accession>A0A9P6MIX9</accession>
<proteinExistence type="predicted"/>
<dbReference type="AlphaFoldDB" id="A0A9P6MIX9"/>
<organism evidence="2 3">
    <name type="scientific">Modicella reniformis</name>
    <dbReference type="NCBI Taxonomy" id="1440133"/>
    <lineage>
        <taxon>Eukaryota</taxon>
        <taxon>Fungi</taxon>
        <taxon>Fungi incertae sedis</taxon>
        <taxon>Mucoromycota</taxon>
        <taxon>Mortierellomycotina</taxon>
        <taxon>Mortierellomycetes</taxon>
        <taxon>Mortierellales</taxon>
        <taxon>Mortierellaceae</taxon>
        <taxon>Modicella</taxon>
    </lineage>
</organism>
<sequence>MSIQTAIESISAQCRDAMQAKHNVLNGMRSVLDAVLNGEAEDEHDILQNFDAYLNALDRLYGNKNKIHVVESKLSHLRQNGNIADYILQFQTLSSQVRWNEAALVARLRLKKNFQLQSTLALAVEPGTSLGYCGRIIQGHGTFC</sequence>
<keyword evidence="3" id="KW-1185">Reference proteome</keyword>
<dbReference type="OrthoDB" id="2443704at2759"/>
<name>A0A9P6MIX9_9FUNG</name>
<gene>
    <name evidence="2" type="ORF">BGZ65_002236</name>
</gene>
<evidence type="ECO:0000313" key="2">
    <source>
        <dbReference type="EMBL" id="KAG0002888.1"/>
    </source>
</evidence>
<dbReference type="Proteomes" id="UP000749646">
    <property type="component" value="Unassembled WGS sequence"/>
</dbReference>
<dbReference type="InterPro" id="IPR005162">
    <property type="entry name" value="Retrotrans_gag_dom"/>
</dbReference>
<feature type="domain" description="Retrotransposon gag" evidence="1">
    <location>
        <begin position="43"/>
        <end position="108"/>
    </location>
</feature>
<evidence type="ECO:0000313" key="3">
    <source>
        <dbReference type="Proteomes" id="UP000749646"/>
    </source>
</evidence>
<dbReference type="Pfam" id="PF03732">
    <property type="entry name" value="Retrotrans_gag"/>
    <property type="match status" value="1"/>
</dbReference>
<protein>
    <recommendedName>
        <fullName evidence="1">Retrotransposon gag domain-containing protein</fullName>
    </recommendedName>
</protein>